<accession>A0AAD5PL86</accession>
<evidence type="ECO:0008006" key="4">
    <source>
        <dbReference type="Google" id="ProtNLM"/>
    </source>
</evidence>
<reference evidence="2" key="1">
    <citation type="submission" date="2022-05" db="EMBL/GenBank/DDBJ databases">
        <title>A multi-omics perspective on studying reproductive biology in Daphnia sinensis.</title>
        <authorList>
            <person name="Jia J."/>
        </authorList>
    </citation>
    <scope>NUCLEOTIDE SEQUENCE</scope>
    <source>
        <strain evidence="2">WSL</strain>
    </source>
</reference>
<protein>
    <recommendedName>
        <fullName evidence="4">C-type lectin domain-containing protein</fullName>
    </recommendedName>
</protein>
<dbReference type="AlphaFoldDB" id="A0AAD5PL86"/>
<evidence type="ECO:0000256" key="1">
    <source>
        <dbReference type="SAM" id="SignalP"/>
    </source>
</evidence>
<keyword evidence="3" id="KW-1185">Reference proteome</keyword>
<dbReference type="Proteomes" id="UP000820818">
    <property type="component" value="Unassembled WGS sequence"/>
</dbReference>
<feature type="signal peptide" evidence="1">
    <location>
        <begin position="1"/>
        <end position="19"/>
    </location>
</feature>
<sequence length="256" mass="27763">MLLHLLLMANVGWLVLVAGQNEVPTVPCYGPDCLVTELTTEITTPTTTESTTTPTTTPLPAGIRRTLVVIYKATTVGQDMFIQGGVNKETIRPSCASDVNAATSDCSISINATSLGTGSHWAKYDAWRVGDTKLDWFGAQPGQGYYQTFGAFGTPLAWTTNEPGDGYQQLNTWGPNHWMVDLQMNCDETANGWFDVKAYLTQFGNGFEPDIQQSSCTGSGADVLPPYSSNKNHVARCGYINRFNFGSGGCEITEFQ</sequence>
<evidence type="ECO:0000313" key="2">
    <source>
        <dbReference type="EMBL" id="KAI9550247.1"/>
    </source>
</evidence>
<feature type="chain" id="PRO_5042237551" description="C-type lectin domain-containing protein" evidence="1">
    <location>
        <begin position="20"/>
        <end position="256"/>
    </location>
</feature>
<comment type="caution">
    <text evidence="2">The sequence shown here is derived from an EMBL/GenBank/DDBJ whole genome shotgun (WGS) entry which is preliminary data.</text>
</comment>
<evidence type="ECO:0000313" key="3">
    <source>
        <dbReference type="Proteomes" id="UP000820818"/>
    </source>
</evidence>
<dbReference type="EMBL" id="WJBH02000175">
    <property type="protein sequence ID" value="KAI9550247.1"/>
    <property type="molecule type" value="Genomic_DNA"/>
</dbReference>
<organism evidence="2 3">
    <name type="scientific">Daphnia sinensis</name>
    <dbReference type="NCBI Taxonomy" id="1820382"/>
    <lineage>
        <taxon>Eukaryota</taxon>
        <taxon>Metazoa</taxon>
        <taxon>Ecdysozoa</taxon>
        <taxon>Arthropoda</taxon>
        <taxon>Crustacea</taxon>
        <taxon>Branchiopoda</taxon>
        <taxon>Diplostraca</taxon>
        <taxon>Cladocera</taxon>
        <taxon>Anomopoda</taxon>
        <taxon>Daphniidae</taxon>
        <taxon>Daphnia</taxon>
        <taxon>Daphnia similis group</taxon>
    </lineage>
</organism>
<gene>
    <name evidence="2" type="ORF">GHT06_001534</name>
</gene>
<proteinExistence type="predicted"/>
<name>A0AAD5PL86_9CRUS</name>
<keyword evidence="1" id="KW-0732">Signal</keyword>